<dbReference type="GO" id="GO:0000139">
    <property type="term" value="C:Golgi membrane"/>
    <property type="evidence" value="ECO:0007669"/>
    <property type="project" value="UniProtKB-SubCell"/>
</dbReference>
<dbReference type="Pfam" id="PF12352">
    <property type="entry name" value="V-SNARE_C"/>
    <property type="match status" value="1"/>
</dbReference>
<sequence>MEWNELRKELRKLESDIDLKLVSYSKLGISYAGAVASDEQEAGTPNTMSMYQISHSMAVEIEQLLSDLSDINSTLAKLAAESSSPAHASAVHQHQSKLRDYTKEYRKIRNKISDTHSSVELFVGATNNNGADGEADRMDTLLRERTSLQASHTGADNFTNAGTAVKESLRGQNQLLSGTTGRIGQIQGTFSAIDTIYAAIRRKKTRDCIILSLFTAFLLCFLLFWWLRS</sequence>
<keyword evidence="6 11" id="KW-1133">Transmembrane helix</keyword>
<evidence type="ECO:0000256" key="1">
    <source>
        <dbReference type="ARBA" id="ARBA00004409"/>
    </source>
</evidence>
<keyword evidence="8 9" id="KW-0472">Membrane</keyword>
<evidence type="ECO:0000256" key="11">
    <source>
        <dbReference type="SAM" id="Phobius"/>
    </source>
</evidence>
<dbReference type="PANTHER" id="PTHR21094">
    <property type="entry name" value="GOS-28 SNARE- RELATED"/>
    <property type="match status" value="1"/>
</dbReference>
<evidence type="ECO:0000256" key="8">
    <source>
        <dbReference type="ARBA" id="ARBA00023136"/>
    </source>
</evidence>
<name>A0A7S4HYI7_9EUKA</name>
<evidence type="ECO:0000256" key="5">
    <source>
        <dbReference type="ARBA" id="ARBA00022927"/>
    </source>
</evidence>
<gene>
    <name evidence="12" type="ORF">VSP0166_LOCUS5978</name>
</gene>
<keyword evidence="4 11" id="KW-0812">Transmembrane</keyword>
<evidence type="ECO:0000256" key="3">
    <source>
        <dbReference type="ARBA" id="ARBA00022448"/>
    </source>
</evidence>
<evidence type="ECO:0000256" key="4">
    <source>
        <dbReference type="ARBA" id="ARBA00022692"/>
    </source>
</evidence>
<dbReference type="InterPro" id="IPR023601">
    <property type="entry name" value="Golgi_SNAP_su1"/>
</dbReference>
<reference evidence="12" key="1">
    <citation type="submission" date="2021-01" db="EMBL/GenBank/DDBJ databases">
        <authorList>
            <person name="Corre E."/>
            <person name="Pelletier E."/>
            <person name="Niang G."/>
            <person name="Scheremetjew M."/>
            <person name="Finn R."/>
            <person name="Kale V."/>
            <person name="Holt S."/>
            <person name="Cochrane G."/>
            <person name="Meng A."/>
            <person name="Brown T."/>
            <person name="Cohen L."/>
        </authorList>
    </citation>
    <scope>NUCLEOTIDE SEQUENCE</scope>
    <source>
        <strain evidence="12">DIVA3 518/3/11/1/6</strain>
    </source>
</reference>
<evidence type="ECO:0000256" key="6">
    <source>
        <dbReference type="ARBA" id="ARBA00022989"/>
    </source>
</evidence>
<dbReference type="PANTHER" id="PTHR21094:SF2">
    <property type="entry name" value="GOLGI SNAP RECEPTOR COMPLEX MEMBER 1"/>
    <property type="match status" value="1"/>
</dbReference>
<dbReference type="GO" id="GO:0005797">
    <property type="term" value="C:Golgi medial cisterna"/>
    <property type="evidence" value="ECO:0007669"/>
    <property type="project" value="TreeGrafter"/>
</dbReference>
<evidence type="ECO:0008006" key="13">
    <source>
        <dbReference type="Google" id="ProtNLM"/>
    </source>
</evidence>
<dbReference type="GO" id="GO:0006888">
    <property type="term" value="P:endoplasmic reticulum to Golgi vesicle-mediated transport"/>
    <property type="evidence" value="ECO:0007669"/>
    <property type="project" value="InterPro"/>
</dbReference>
<feature type="coiled-coil region" evidence="10">
    <location>
        <begin position="61"/>
        <end position="111"/>
    </location>
</feature>
<dbReference type="GO" id="GO:0048219">
    <property type="term" value="P:inter-Golgi cisterna vesicle-mediated transport"/>
    <property type="evidence" value="ECO:0007669"/>
    <property type="project" value="TreeGrafter"/>
</dbReference>
<dbReference type="GO" id="GO:0005801">
    <property type="term" value="C:cis-Golgi network"/>
    <property type="evidence" value="ECO:0007669"/>
    <property type="project" value="InterPro"/>
</dbReference>
<dbReference type="EMBL" id="HBKP01008391">
    <property type="protein sequence ID" value="CAE2213006.1"/>
    <property type="molecule type" value="Transcribed_RNA"/>
</dbReference>
<comment type="similarity">
    <text evidence="2">Belongs to the GOSR1 family.</text>
</comment>
<dbReference type="GO" id="GO:0006906">
    <property type="term" value="P:vesicle fusion"/>
    <property type="evidence" value="ECO:0007669"/>
    <property type="project" value="TreeGrafter"/>
</dbReference>
<keyword evidence="3 9" id="KW-0813">Transport</keyword>
<keyword evidence="7" id="KW-0333">Golgi apparatus</keyword>
<dbReference type="GO" id="GO:0005484">
    <property type="term" value="F:SNAP receptor activity"/>
    <property type="evidence" value="ECO:0007669"/>
    <property type="project" value="InterPro"/>
</dbReference>
<protein>
    <recommendedName>
        <fullName evidence="13">Golgi SNAP receptor complex member 1</fullName>
    </recommendedName>
</protein>
<proteinExistence type="inferred from homology"/>
<dbReference type="GO" id="GO:0031201">
    <property type="term" value="C:SNARE complex"/>
    <property type="evidence" value="ECO:0007669"/>
    <property type="project" value="TreeGrafter"/>
</dbReference>
<dbReference type="PIRSF" id="PIRSF028865">
    <property type="entry name" value="Membrin-2"/>
    <property type="match status" value="1"/>
</dbReference>
<evidence type="ECO:0000256" key="2">
    <source>
        <dbReference type="ARBA" id="ARBA00008473"/>
    </source>
</evidence>
<evidence type="ECO:0000256" key="9">
    <source>
        <dbReference type="PIRNR" id="PIRNR028865"/>
    </source>
</evidence>
<evidence type="ECO:0000313" key="12">
    <source>
        <dbReference type="EMBL" id="CAE2213006.1"/>
    </source>
</evidence>
<dbReference type="AlphaFoldDB" id="A0A7S4HYI7"/>
<feature type="transmembrane region" description="Helical" evidence="11">
    <location>
        <begin position="208"/>
        <end position="227"/>
    </location>
</feature>
<dbReference type="GO" id="GO:0015031">
    <property type="term" value="P:protein transport"/>
    <property type="evidence" value="ECO:0007669"/>
    <property type="project" value="UniProtKB-KW"/>
</dbReference>
<organism evidence="12">
    <name type="scientific">Vannella robusta</name>
    <dbReference type="NCBI Taxonomy" id="1487602"/>
    <lineage>
        <taxon>Eukaryota</taxon>
        <taxon>Amoebozoa</taxon>
        <taxon>Discosea</taxon>
        <taxon>Flabellinia</taxon>
        <taxon>Vannellidae</taxon>
        <taxon>Vannella</taxon>
    </lineage>
</organism>
<comment type="subcellular location">
    <subcellularLocation>
        <location evidence="1">Golgi apparatus membrane</location>
        <topology evidence="1">Single-pass type IV membrane protein</topology>
    </subcellularLocation>
</comment>
<evidence type="ECO:0000256" key="7">
    <source>
        <dbReference type="ARBA" id="ARBA00023034"/>
    </source>
</evidence>
<accession>A0A7S4HYI7</accession>
<keyword evidence="10" id="KW-0175">Coiled coil</keyword>
<evidence type="ECO:0000256" key="10">
    <source>
        <dbReference type="SAM" id="Coils"/>
    </source>
</evidence>
<dbReference type="InterPro" id="IPR027027">
    <property type="entry name" value="GOSR2/Membrin/Bos1"/>
</dbReference>
<keyword evidence="5 9" id="KW-0653">Protein transport</keyword>